<dbReference type="Gene3D" id="3.30.300.30">
    <property type="match status" value="1"/>
</dbReference>
<keyword evidence="3" id="KW-0547">Nucleotide-binding</keyword>
<dbReference type="GO" id="GO:0006629">
    <property type="term" value="P:lipid metabolic process"/>
    <property type="evidence" value="ECO:0007669"/>
    <property type="project" value="InterPro"/>
</dbReference>
<name>A0A1R1XB58_9FUNG</name>
<comment type="caution">
    <text evidence="7">The sequence shown here is derived from an EMBL/GenBank/DDBJ whole genome shotgun (WGS) entry which is preliminary data.</text>
</comment>
<dbReference type="InterPro" id="IPR032387">
    <property type="entry name" value="ACAS_N"/>
</dbReference>
<dbReference type="InterPro" id="IPR020845">
    <property type="entry name" value="AMP-binding_CS"/>
</dbReference>
<dbReference type="InterPro" id="IPR042099">
    <property type="entry name" value="ANL_N_sf"/>
</dbReference>
<keyword evidence="2" id="KW-0436">Ligase</keyword>
<keyword evidence="8" id="KW-1185">Reference proteome</keyword>
<evidence type="ECO:0000256" key="3">
    <source>
        <dbReference type="ARBA" id="ARBA00022741"/>
    </source>
</evidence>
<keyword evidence="4" id="KW-0067">ATP-binding</keyword>
<protein>
    <submittedName>
        <fullName evidence="7">Acetoacetyl-CoA synthetase</fullName>
    </submittedName>
</protein>
<sequence>MVYEMDISQSPNEIKALWTPSNIEESEFCKFIRQVNSTYNTNINSYWELQKWSTEHIKDFWASVWEYTNIISHSPYKTVVEDQVPMQNIPKWFIGATLNYAENILENMKDSSKVAIYARGEQDHLDISYKQLYSRVCSVATSFKNMGLKKGDRVVAYLTNCSEAIVGMLASASIGAIWSSTSVDFGVTAVIDRFSQIEPKIFIGIDESKYNGKSFSHIEKINQILEKLPTVKNSIIIKTNKTSPSVSELVKNSVTWNSIEDILNPDPVLQYEPVSFDHPLYILFSSGTTGKPKCLVHRTGGILIQHKKEHIITLGMGKDDIYFYYTTTGWMMWNYLVGGLSVGLTIVLFEGSPLGPSPKVLWDLVDELGITVFGTSAKYIQHLEDVNYMPSETHKLDSLKVVLSTASPLKPNSFDFVYEHVKRDVLLGSISGGTDICSLFVGACSILPVYKGEIQAIMLGMAIECWDENGNRVVDQSGDLVCTKPFPCMPIYFWNDDSNNSKYKSAYFSKFPGVWCQGDFMKINTKTNGVFMLGRSDGTLNPNGIRFGSAEIYNVVNRFDEVEDSLVIGQLIDENERVLLFIKTSNRYTGNFEALKLAIVKSIRAELSPRHVPAKIMQIDSIPYTLNGKIVEIAVKLLLNDAYKLACKFSKSNEGKPITREQVVEYVLNNYTLDEKAIQSVSNKNDITQFLKFSDLFFSS</sequence>
<dbReference type="GO" id="GO:0005524">
    <property type="term" value="F:ATP binding"/>
    <property type="evidence" value="ECO:0007669"/>
    <property type="project" value="UniProtKB-KW"/>
</dbReference>
<dbReference type="GO" id="GO:0030729">
    <property type="term" value="F:acetoacetate-CoA ligase activity"/>
    <property type="evidence" value="ECO:0007669"/>
    <property type="project" value="InterPro"/>
</dbReference>
<evidence type="ECO:0000256" key="4">
    <source>
        <dbReference type="ARBA" id="ARBA00022840"/>
    </source>
</evidence>
<dbReference type="InterPro" id="IPR045851">
    <property type="entry name" value="AMP-bd_C_sf"/>
</dbReference>
<evidence type="ECO:0000259" key="5">
    <source>
        <dbReference type="Pfam" id="PF00501"/>
    </source>
</evidence>
<feature type="domain" description="Acetyl-coenzyme A synthetase N-terminal" evidence="6">
    <location>
        <begin position="46"/>
        <end position="103"/>
    </location>
</feature>
<dbReference type="Pfam" id="PF00501">
    <property type="entry name" value="AMP-binding"/>
    <property type="match status" value="1"/>
</dbReference>
<dbReference type="PROSITE" id="PS00455">
    <property type="entry name" value="AMP_BINDING"/>
    <property type="match status" value="1"/>
</dbReference>
<dbReference type="AlphaFoldDB" id="A0A1R1XB58"/>
<dbReference type="Pfam" id="PF16177">
    <property type="entry name" value="ACAS_N"/>
    <property type="match status" value="1"/>
</dbReference>
<feature type="domain" description="AMP-dependent synthetase/ligase" evidence="5">
    <location>
        <begin position="112"/>
        <end position="485"/>
    </location>
</feature>
<dbReference type="NCBIfam" id="NF002937">
    <property type="entry name" value="PRK03584.1"/>
    <property type="match status" value="1"/>
</dbReference>
<dbReference type="InterPro" id="IPR000873">
    <property type="entry name" value="AMP-dep_synth/lig_dom"/>
</dbReference>
<dbReference type="PANTHER" id="PTHR42921:SF1">
    <property type="entry name" value="ACETOACETYL-COA SYNTHETASE"/>
    <property type="match status" value="1"/>
</dbReference>
<evidence type="ECO:0000313" key="7">
    <source>
        <dbReference type="EMBL" id="OMJ11869.1"/>
    </source>
</evidence>
<reference evidence="7 8" key="1">
    <citation type="submission" date="2017-01" db="EMBL/GenBank/DDBJ databases">
        <authorList>
            <person name="Mah S.A."/>
            <person name="Swanson W.J."/>
            <person name="Moy G.W."/>
            <person name="Vacquier V.D."/>
        </authorList>
    </citation>
    <scope>NUCLEOTIDE SEQUENCE [LARGE SCALE GENOMIC DNA]</scope>
    <source>
        <strain evidence="7 8">GSMNP</strain>
    </source>
</reference>
<proteinExistence type="inferred from homology"/>
<dbReference type="STRING" id="133412.A0A1R1XB58"/>
<evidence type="ECO:0000256" key="1">
    <source>
        <dbReference type="ARBA" id="ARBA00006432"/>
    </source>
</evidence>
<dbReference type="Proteomes" id="UP000187283">
    <property type="component" value="Unassembled WGS sequence"/>
</dbReference>
<dbReference type="PANTHER" id="PTHR42921">
    <property type="entry name" value="ACETOACETYL-COA SYNTHETASE"/>
    <property type="match status" value="1"/>
</dbReference>
<dbReference type="InterPro" id="IPR005914">
    <property type="entry name" value="Acac_CoA_synth"/>
</dbReference>
<dbReference type="OrthoDB" id="10253869at2759"/>
<organism evidence="7 8">
    <name type="scientific">Smittium culicis</name>
    <dbReference type="NCBI Taxonomy" id="133412"/>
    <lineage>
        <taxon>Eukaryota</taxon>
        <taxon>Fungi</taxon>
        <taxon>Fungi incertae sedis</taxon>
        <taxon>Zoopagomycota</taxon>
        <taxon>Kickxellomycotina</taxon>
        <taxon>Harpellomycetes</taxon>
        <taxon>Harpellales</taxon>
        <taxon>Legeriomycetaceae</taxon>
        <taxon>Smittium</taxon>
    </lineage>
</organism>
<evidence type="ECO:0000256" key="2">
    <source>
        <dbReference type="ARBA" id="ARBA00022598"/>
    </source>
</evidence>
<dbReference type="EMBL" id="LSSN01004245">
    <property type="protein sequence ID" value="OMJ11869.1"/>
    <property type="molecule type" value="Genomic_DNA"/>
</dbReference>
<dbReference type="SUPFAM" id="SSF56801">
    <property type="entry name" value="Acetyl-CoA synthetase-like"/>
    <property type="match status" value="1"/>
</dbReference>
<gene>
    <name evidence="7" type="ORF">AYI70_g9445</name>
</gene>
<accession>A0A1R1XB58</accession>
<evidence type="ECO:0000313" key="8">
    <source>
        <dbReference type="Proteomes" id="UP000187283"/>
    </source>
</evidence>
<comment type="similarity">
    <text evidence="1">Belongs to the ATP-dependent AMP-binding enzyme family.</text>
</comment>
<dbReference type="NCBIfam" id="TIGR01217">
    <property type="entry name" value="ac_ac_CoA_syn"/>
    <property type="match status" value="1"/>
</dbReference>
<evidence type="ECO:0000259" key="6">
    <source>
        <dbReference type="Pfam" id="PF16177"/>
    </source>
</evidence>
<dbReference type="Gene3D" id="3.40.50.12780">
    <property type="entry name" value="N-terminal domain of ligase-like"/>
    <property type="match status" value="1"/>
</dbReference>